<comment type="caution">
    <text evidence="3">The sequence shown here is derived from an EMBL/GenBank/DDBJ whole genome shotgun (WGS) entry which is preliminary data.</text>
</comment>
<feature type="compositionally biased region" description="Polar residues" evidence="1">
    <location>
        <begin position="185"/>
        <end position="201"/>
    </location>
</feature>
<dbReference type="OrthoDB" id="568100at2759"/>
<feature type="region of interest" description="Disordered" evidence="1">
    <location>
        <begin position="27"/>
        <end position="48"/>
    </location>
</feature>
<feature type="region of interest" description="Disordered" evidence="1">
    <location>
        <begin position="683"/>
        <end position="703"/>
    </location>
</feature>
<evidence type="ECO:0000313" key="4">
    <source>
        <dbReference type="Proteomes" id="UP000708148"/>
    </source>
</evidence>
<feature type="compositionally biased region" description="Basic residues" evidence="1">
    <location>
        <begin position="964"/>
        <end position="974"/>
    </location>
</feature>
<accession>A0A8S1J4Y7</accession>
<evidence type="ECO:0000256" key="1">
    <source>
        <dbReference type="SAM" id="MobiDB-lite"/>
    </source>
</evidence>
<dbReference type="InterPro" id="IPR040843">
    <property type="entry name" value="RAMA"/>
</dbReference>
<feature type="compositionally biased region" description="Low complexity" evidence="1">
    <location>
        <begin position="364"/>
        <end position="375"/>
    </location>
</feature>
<feature type="region of interest" description="Disordered" evidence="1">
    <location>
        <begin position="964"/>
        <end position="993"/>
    </location>
</feature>
<dbReference type="AlphaFoldDB" id="A0A8S1J4Y7"/>
<dbReference type="Pfam" id="PF18755">
    <property type="entry name" value="RAMA"/>
    <property type="match status" value="1"/>
</dbReference>
<keyword evidence="4" id="KW-1185">Reference proteome</keyword>
<feature type="domain" description="RAMA" evidence="2">
    <location>
        <begin position="1102"/>
        <end position="1199"/>
    </location>
</feature>
<feature type="region of interest" description="Disordered" evidence="1">
    <location>
        <begin position="183"/>
        <end position="446"/>
    </location>
</feature>
<dbReference type="Proteomes" id="UP000708148">
    <property type="component" value="Unassembled WGS sequence"/>
</dbReference>
<sequence>MGSTEVACKTVLPRNCSLEDLRQHSLNNGGCPESKPMDGQQKSAHSLQAIPPSQASFAPNSCGLPYPVPYPYGPPGFGFGMMPPSGFPCWPVGPIGGQQQVSAPQQQSQAPQQIQQVQQQRQQQQCQQQQCPVQDKKKSKMGKEEAGEDFVTSCLLDKPVDELPVVVSAAPTLPPPRALAVRDPTANNGQGQCQENWADSETTQKKQVDIAGKEQSQALLQPVVVEAEREGGQDSSDVAAEMVLRTGLQAPKQSDRSCANGAHSEDDGDASGVQCEGASMLTSPDAEKGSSMESQVAPEGGASCASPRADNASAAGEDVSNTNVEVGCELAAGSKVDKDTSPDAGALPKAEVGHSLQSPGDGMSASSISAAAASSRPESKKSCAVGSASAPAARGTGGQEVAGPKAAAPVTPTSPPKPGPLPPLQRSHTSPGSLRSALGVSGQNMQPPACPFPPMVGLQRGLVPMPGSGSGLPGLLPFPGMFPGQGMPPWYAPFGPPLQLPGTMHGPMPGTVPGAAPGAYGFLPNPLVGQMPSVGVGVAQGFPVSPGPVPLGPMGHLQATGMQASEGMRNLMLGLVPVSSGKETAGAGPSGALGGDTDKASKKKVKLSTSCPSLGVLAGKGQKRPRKAKKPKAQGPNAAKEALQLAGASSNVVARGAGCGLEKDASGLVVDVGAASLPVPDGSVLGKGESEGKAGSSAVEEMQNNDNLSIAQRRPKRVPGGNPLQIESVCRLCDMIRNNSTEFEAQGRILRLKQYLKADARPNVMNSVLEALKENTRVEALYIQNFEWGMYDEQLELLADVLKQRRIWALNVGENFHTSLQAWEAFAMELAHTDVAYLYVSEHHLVHTNLKSKMRDIIRVNRKRAPARDPEVIANIKNMWFNPKLPGVKRADWSPSLASDLDPDWACGLEPEEGVPELGEDLSLTKQQLAGVQNRHFARMPVPRQGASGQRRTTTLRAKRLRGRKSLNKQRQAHLKASATGLQSRSGAGSLLPGSRRVKAGAALFGTEGSGSGAGSEVIQRIGCTKRVVARKGNWSPVSSNGMRLRSSGRKRVWHLSKAPNSPSVVDGLAPKRRCVAEARLDDLHEAGEPEECVVTGHTCPHKNEGGGRATFADVVNAGLICPGKYRWTVGQDQSVEVDISNDGAILYKDADYCSISSFALSVIRERNPGRRSCDGWKDVKWKGQRLEVLREQFLMQQRA</sequence>
<feature type="compositionally biased region" description="Basic and acidic residues" evidence="1">
    <location>
        <begin position="202"/>
        <end position="212"/>
    </location>
</feature>
<gene>
    <name evidence="3" type="ORF">OSTQU699_LOCUS7498</name>
</gene>
<dbReference type="EMBL" id="CAJHUC010001723">
    <property type="protein sequence ID" value="CAD7702141.1"/>
    <property type="molecule type" value="Genomic_DNA"/>
</dbReference>
<protein>
    <recommendedName>
        <fullName evidence="2">RAMA domain-containing protein</fullName>
    </recommendedName>
</protein>
<proteinExistence type="predicted"/>
<feature type="compositionally biased region" description="Basic residues" evidence="1">
    <location>
        <begin position="621"/>
        <end position="632"/>
    </location>
</feature>
<evidence type="ECO:0000313" key="3">
    <source>
        <dbReference type="EMBL" id="CAD7702141.1"/>
    </source>
</evidence>
<feature type="compositionally biased region" description="Pro residues" evidence="1">
    <location>
        <begin position="412"/>
        <end position="423"/>
    </location>
</feature>
<organism evidence="3 4">
    <name type="scientific">Ostreobium quekettii</name>
    <dbReference type="NCBI Taxonomy" id="121088"/>
    <lineage>
        <taxon>Eukaryota</taxon>
        <taxon>Viridiplantae</taxon>
        <taxon>Chlorophyta</taxon>
        <taxon>core chlorophytes</taxon>
        <taxon>Ulvophyceae</taxon>
        <taxon>TCBD clade</taxon>
        <taxon>Bryopsidales</taxon>
        <taxon>Ostreobineae</taxon>
        <taxon>Ostreobiaceae</taxon>
        <taxon>Ostreobium</taxon>
    </lineage>
</organism>
<evidence type="ECO:0000259" key="2">
    <source>
        <dbReference type="Pfam" id="PF18755"/>
    </source>
</evidence>
<reference evidence="3" key="1">
    <citation type="submission" date="2020-12" db="EMBL/GenBank/DDBJ databases">
        <authorList>
            <person name="Iha C."/>
        </authorList>
    </citation>
    <scope>NUCLEOTIDE SEQUENCE</scope>
</reference>
<name>A0A8S1J4Y7_9CHLO</name>
<feature type="region of interest" description="Disordered" evidence="1">
    <location>
        <begin position="614"/>
        <end position="640"/>
    </location>
</feature>